<proteinExistence type="predicted"/>
<dbReference type="EMBL" id="BK014739">
    <property type="protein sequence ID" value="DAD73592.1"/>
    <property type="molecule type" value="Genomic_DNA"/>
</dbReference>
<sequence length="195" mass="22213">MNPKYTPKFDCTRMFASWRETITCEDKKPEYVLFTRIGRGTKRFLVNNVRWGSLMSDSSLESGDICQRSNGDTLFLVAKTNSFNGDKGEFYTTNTTVNLYKVSNQLDEYGNTAGTSVEKTAENIKCVYEDVSAKMHLFDYGLLPTTTKRFILPKDTKVALLDRIESNGQLLQIDVINKFDFAPFLYVQCSPDERG</sequence>
<evidence type="ECO:0000313" key="1">
    <source>
        <dbReference type="EMBL" id="DAD73592.1"/>
    </source>
</evidence>
<protein>
    <submittedName>
        <fullName evidence="1">Uncharacterized protein</fullName>
    </submittedName>
</protein>
<organism evidence="1">
    <name type="scientific">Myoviridae sp. ctwmI4</name>
    <dbReference type="NCBI Taxonomy" id="2826710"/>
    <lineage>
        <taxon>Viruses</taxon>
        <taxon>Duplodnaviria</taxon>
        <taxon>Heunggongvirae</taxon>
        <taxon>Uroviricota</taxon>
        <taxon>Caudoviricetes</taxon>
    </lineage>
</organism>
<reference evidence="1" key="1">
    <citation type="journal article" date="2021" name="Proc. Natl. Acad. Sci. U.S.A.">
        <title>A Catalog of Tens of Thousands of Viruses from Human Metagenomes Reveals Hidden Associations with Chronic Diseases.</title>
        <authorList>
            <person name="Tisza M.J."/>
            <person name="Buck C.B."/>
        </authorList>
    </citation>
    <scope>NUCLEOTIDE SEQUENCE</scope>
    <source>
        <strain evidence="1">CtwmI4</strain>
    </source>
</reference>
<accession>A0A8S5LUM9</accession>
<name>A0A8S5LUM9_9CAUD</name>